<dbReference type="Gene3D" id="3.40.50.1820">
    <property type="entry name" value="alpha/beta hydrolase"/>
    <property type="match status" value="1"/>
</dbReference>
<dbReference type="SUPFAM" id="SSF53474">
    <property type="entry name" value="alpha/beta-Hydrolases"/>
    <property type="match status" value="1"/>
</dbReference>
<dbReference type="FunFam" id="3.40.50.1820:FF:000005">
    <property type="entry name" value="Prolyl endopeptidase"/>
    <property type="match status" value="1"/>
</dbReference>
<dbReference type="Gene3D" id="2.130.10.120">
    <property type="entry name" value="Prolyl oligopeptidase, N-terminal domain"/>
    <property type="match status" value="1"/>
</dbReference>
<dbReference type="Pfam" id="PF02897">
    <property type="entry name" value="Peptidase_S9_N"/>
    <property type="match status" value="1"/>
</dbReference>
<dbReference type="InterPro" id="IPR023302">
    <property type="entry name" value="Pept_S9A_N"/>
</dbReference>
<reference evidence="10 11" key="1">
    <citation type="submission" date="2020-04" db="EMBL/GenBank/DDBJ databases">
        <authorList>
            <person name="Liu A."/>
        </authorList>
    </citation>
    <scope>NUCLEOTIDE SEQUENCE [LARGE SCALE GENOMIC DNA]</scope>
    <source>
        <strain evidence="10 11">RZ02</strain>
    </source>
</reference>
<dbReference type="GO" id="GO:0005829">
    <property type="term" value="C:cytosol"/>
    <property type="evidence" value="ECO:0007669"/>
    <property type="project" value="TreeGrafter"/>
</dbReference>
<keyword evidence="6" id="KW-0720">Serine protease</keyword>
<evidence type="ECO:0000256" key="3">
    <source>
        <dbReference type="ARBA" id="ARBA00011897"/>
    </source>
</evidence>
<comment type="caution">
    <text evidence="10">The sequence shown here is derived from an EMBL/GenBank/DDBJ whole genome shotgun (WGS) entry which is preliminary data.</text>
</comment>
<dbReference type="InterPro" id="IPR029058">
    <property type="entry name" value="AB_hydrolase_fold"/>
</dbReference>
<accession>A0A848QGL9</accession>
<gene>
    <name evidence="10" type="ORF">HKD42_06740</name>
</gene>
<evidence type="ECO:0000259" key="9">
    <source>
        <dbReference type="Pfam" id="PF02897"/>
    </source>
</evidence>
<dbReference type="GO" id="GO:0070012">
    <property type="term" value="F:oligopeptidase activity"/>
    <property type="evidence" value="ECO:0007669"/>
    <property type="project" value="TreeGrafter"/>
</dbReference>
<evidence type="ECO:0000256" key="1">
    <source>
        <dbReference type="ARBA" id="ARBA00001070"/>
    </source>
</evidence>
<organism evidence="10 11">
    <name type="scientific">Pontixanthobacter rizhaonensis</name>
    <dbReference type="NCBI Taxonomy" id="2730337"/>
    <lineage>
        <taxon>Bacteria</taxon>
        <taxon>Pseudomonadati</taxon>
        <taxon>Pseudomonadota</taxon>
        <taxon>Alphaproteobacteria</taxon>
        <taxon>Sphingomonadales</taxon>
        <taxon>Erythrobacteraceae</taxon>
        <taxon>Pontixanthobacter</taxon>
    </lineage>
</organism>
<feature type="domain" description="Peptidase S9 prolyl oligopeptidase catalytic" evidence="8">
    <location>
        <begin position="503"/>
        <end position="715"/>
    </location>
</feature>
<dbReference type="PROSITE" id="PS00708">
    <property type="entry name" value="PRO_ENDOPEP_SER"/>
    <property type="match status" value="1"/>
</dbReference>
<sequence>MRTPTRLRTLLLAASAAALTVSGPLSAHDHEVPLPAYPVSETGDVVETIFGNEVADPYRWLEEDVRNSAKVADWVKAQSELAADYLAALPGREAYEARIKELYNYERFGIPVEKGGNYFYSRNDGLQNQSVLYVRDGLDGEPRVLIDPNKWAEDGATALAGWVPTEDGSKLLYGIQDGGSDWRTARVLDVATGEVLEDKVEWIKFSALEWAKDGSGFYYSRFPVTEEGETFQALNTNQKVYFHKLGTPQSDDVVVFETADRPELNNVGVVSNDGAYLITYSSSGTDDRYEVSLIDLAGEDRTPRVIIPGFESNFSYIGNKGPRFFFVTNENAPLQKVVAIDITSDDLAREVIIPERETKLDGVSMVGGKLVAEYLVDAKSEVSVHALDGSEIRTVALPGIGSAGGFGGDADDREVFYSFSSFNQPTAIYKYDLESGESSVWERPEVAFNPKDYTVEQKFYTSKDGTRVPMFLVRRADIAASGEAVPTLLYGYGGFNISLTPGFNPSRIAWLDAGGAYVLANIRGGGEYGKAWHDGGRRENKQNVFDDFIAAGEYLKANGITTPDGLAIEGGSNGGLLVGAVTNQRPDLVDAAHPAVGVMDMLRFDRFTAGRYWVDDYGYPSKEADFNLLLSYSPYHNVQDGTDYPAILVTTADTDDRVVPGHSFKYTAALQAADIGDKPHLIRIETRAGHGSGKPTDKAIEEAADVGAFLAYHTGLDLSGVGE</sequence>
<comment type="catalytic activity">
    <reaction evidence="1">
        <text>Hydrolysis of Pro-|-Xaa &gt;&gt; Ala-|-Xaa in oligopeptides.</text>
        <dbReference type="EC" id="3.4.21.26"/>
    </reaction>
</comment>
<feature type="signal peptide" evidence="7">
    <location>
        <begin position="1"/>
        <end position="27"/>
    </location>
</feature>
<keyword evidence="4" id="KW-0645">Protease</keyword>
<dbReference type="AlphaFoldDB" id="A0A848QGL9"/>
<dbReference type="SUPFAM" id="SSF50993">
    <property type="entry name" value="Peptidase/esterase 'gauge' domain"/>
    <property type="match status" value="1"/>
</dbReference>
<evidence type="ECO:0000256" key="6">
    <source>
        <dbReference type="ARBA" id="ARBA00022825"/>
    </source>
</evidence>
<dbReference type="PANTHER" id="PTHR42881:SF2">
    <property type="entry name" value="PROLYL ENDOPEPTIDASE"/>
    <property type="match status" value="1"/>
</dbReference>
<dbReference type="Pfam" id="PF00326">
    <property type="entry name" value="Peptidase_S9"/>
    <property type="match status" value="1"/>
</dbReference>
<feature type="chain" id="PRO_5032766884" description="prolyl oligopeptidase" evidence="7">
    <location>
        <begin position="28"/>
        <end position="723"/>
    </location>
</feature>
<dbReference type="InterPro" id="IPR002471">
    <property type="entry name" value="Pept_S9_AS"/>
</dbReference>
<name>A0A848QGL9_9SPHN</name>
<evidence type="ECO:0000259" key="8">
    <source>
        <dbReference type="Pfam" id="PF00326"/>
    </source>
</evidence>
<dbReference type="GO" id="GO:0004252">
    <property type="term" value="F:serine-type endopeptidase activity"/>
    <property type="evidence" value="ECO:0007669"/>
    <property type="project" value="UniProtKB-EC"/>
</dbReference>
<dbReference type="RefSeq" id="WP_170011523.1">
    <property type="nucleotide sequence ID" value="NZ_JABCRE010000002.1"/>
</dbReference>
<dbReference type="Proteomes" id="UP000561181">
    <property type="component" value="Unassembled WGS sequence"/>
</dbReference>
<evidence type="ECO:0000313" key="11">
    <source>
        <dbReference type="Proteomes" id="UP000561181"/>
    </source>
</evidence>
<keyword evidence="7" id="KW-0732">Signal</keyword>
<comment type="similarity">
    <text evidence="2">Belongs to the peptidase S9A family.</text>
</comment>
<evidence type="ECO:0000256" key="5">
    <source>
        <dbReference type="ARBA" id="ARBA00022801"/>
    </source>
</evidence>
<keyword evidence="5" id="KW-0378">Hydrolase</keyword>
<keyword evidence="11" id="KW-1185">Reference proteome</keyword>
<dbReference type="InterPro" id="IPR002470">
    <property type="entry name" value="Peptidase_S9A"/>
</dbReference>
<protein>
    <recommendedName>
        <fullName evidence="3">prolyl oligopeptidase</fullName>
        <ecNumber evidence="3">3.4.21.26</ecNumber>
    </recommendedName>
</protein>
<proteinExistence type="inferred from homology"/>
<evidence type="ECO:0000256" key="7">
    <source>
        <dbReference type="SAM" id="SignalP"/>
    </source>
</evidence>
<dbReference type="InterPro" id="IPR051167">
    <property type="entry name" value="Prolyl_oligopep/macrocyclase"/>
</dbReference>
<feature type="domain" description="Peptidase S9A N-terminal" evidence="9">
    <location>
        <begin position="39"/>
        <end position="442"/>
    </location>
</feature>
<evidence type="ECO:0000256" key="4">
    <source>
        <dbReference type="ARBA" id="ARBA00022670"/>
    </source>
</evidence>
<evidence type="ECO:0000256" key="2">
    <source>
        <dbReference type="ARBA" id="ARBA00005228"/>
    </source>
</evidence>
<dbReference type="PANTHER" id="PTHR42881">
    <property type="entry name" value="PROLYL ENDOPEPTIDASE"/>
    <property type="match status" value="1"/>
</dbReference>
<dbReference type="EC" id="3.4.21.26" evidence="3"/>
<dbReference type="GO" id="GO:0006508">
    <property type="term" value="P:proteolysis"/>
    <property type="evidence" value="ECO:0007669"/>
    <property type="project" value="UniProtKB-KW"/>
</dbReference>
<dbReference type="PRINTS" id="PR00862">
    <property type="entry name" value="PROLIGOPTASE"/>
</dbReference>
<evidence type="ECO:0000313" key="10">
    <source>
        <dbReference type="EMBL" id="NMW31752.1"/>
    </source>
</evidence>
<dbReference type="InterPro" id="IPR001375">
    <property type="entry name" value="Peptidase_S9_cat"/>
</dbReference>
<dbReference type="EMBL" id="JABCRE010000002">
    <property type="protein sequence ID" value="NMW31752.1"/>
    <property type="molecule type" value="Genomic_DNA"/>
</dbReference>